<dbReference type="EMBL" id="JAEVHI010000001">
    <property type="protein sequence ID" value="KAG5303693.1"/>
    <property type="molecule type" value="Genomic_DNA"/>
</dbReference>
<dbReference type="VEuPathDB" id="FungiDB:I7I52_01766"/>
<protein>
    <submittedName>
        <fullName evidence="2">Uncharacterized protein</fullName>
    </submittedName>
</protein>
<accession>A0A8H8D8L9</accession>
<feature type="compositionally biased region" description="Basic and acidic residues" evidence="1">
    <location>
        <begin position="112"/>
        <end position="121"/>
    </location>
</feature>
<organism evidence="2 3">
    <name type="scientific">Ajellomyces capsulatus</name>
    <name type="common">Darling's disease fungus</name>
    <name type="synonym">Histoplasma capsulatum</name>
    <dbReference type="NCBI Taxonomy" id="5037"/>
    <lineage>
        <taxon>Eukaryota</taxon>
        <taxon>Fungi</taxon>
        <taxon>Dikarya</taxon>
        <taxon>Ascomycota</taxon>
        <taxon>Pezizomycotina</taxon>
        <taxon>Eurotiomycetes</taxon>
        <taxon>Eurotiomycetidae</taxon>
        <taxon>Onygenales</taxon>
        <taxon>Ajellomycetaceae</taxon>
        <taxon>Histoplasma</taxon>
    </lineage>
</organism>
<reference evidence="2 3" key="1">
    <citation type="submission" date="2021-01" db="EMBL/GenBank/DDBJ databases">
        <title>Chromosome-level genome assembly of a human fungal pathogen reveals clustering of transcriptionally co-regulated genes.</title>
        <authorList>
            <person name="Voorhies M."/>
            <person name="Cohen S."/>
            <person name="Shea T.P."/>
            <person name="Petrus S."/>
            <person name="Munoz J.F."/>
            <person name="Poplawski S."/>
            <person name="Goldman W.E."/>
            <person name="Michael T."/>
            <person name="Cuomo C.A."/>
            <person name="Sil A."/>
            <person name="Beyhan S."/>
        </authorList>
    </citation>
    <scope>NUCLEOTIDE SEQUENCE [LARGE SCALE GENOMIC DNA]</scope>
    <source>
        <strain evidence="2 3">G184AR</strain>
    </source>
</reference>
<proteinExistence type="predicted"/>
<feature type="region of interest" description="Disordered" evidence="1">
    <location>
        <begin position="91"/>
        <end position="121"/>
    </location>
</feature>
<dbReference type="AlphaFoldDB" id="A0A8H8D8L9"/>
<feature type="compositionally biased region" description="Basic and acidic residues" evidence="1">
    <location>
        <begin position="91"/>
        <end position="100"/>
    </location>
</feature>
<evidence type="ECO:0000313" key="2">
    <source>
        <dbReference type="EMBL" id="KAG5303693.1"/>
    </source>
</evidence>
<name>A0A8H8D8L9_AJECA</name>
<evidence type="ECO:0000313" key="3">
    <source>
        <dbReference type="Proteomes" id="UP000670092"/>
    </source>
</evidence>
<sequence length="121" mass="13894">MLEIRALGISTDTYIGYSRSNEHIQIKEMGILSQFRKQIVDTFISHSTQIFARRNNTKRRNLVNIRPKKKKKGSVGGFSIQLVQNAVETEQHPSDWKHQPDIPGIGRTQVQTRREAHCPIS</sequence>
<gene>
    <name evidence="2" type="ORF">I7I52_01766</name>
</gene>
<dbReference type="Proteomes" id="UP000670092">
    <property type="component" value="Unassembled WGS sequence"/>
</dbReference>
<comment type="caution">
    <text evidence="2">The sequence shown here is derived from an EMBL/GenBank/DDBJ whole genome shotgun (WGS) entry which is preliminary data.</text>
</comment>
<evidence type="ECO:0000256" key="1">
    <source>
        <dbReference type="SAM" id="MobiDB-lite"/>
    </source>
</evidence>